<protein>
    <submittedName>
        <fullName evidence="2">Uncharacterized protein</fullName>
    </submittedName>
</protein>
<feature type="region of interest" description="Disordered" evidence="1">
    <location>
        <begin position="1"/>
        <end position="98"/>
    </location>
</feature>
<feature type="compositionally biased region" description="Basic and acidic residues" evidence="1">
    <location>
        <begin position="16"/>
        <end position="48"/>
    </location>
</feature>
<feature type="compositionally biased region" description="Polar residues" evidence="1">
    <location>
        <begin position="1"/>
        <end position="11"/>
    </location>
</feature>
<dbReference type="RefSeq" id="WP_068462225.1">
    <property type="nucleotide sequence ID" value="NZ_LMTR01000066.1"/>
</dbReference>
<accession>A0A109BE67</accession>
<evidence type="ECO:0000313" key="2">
    <source>
        <dbReference type="EMBL" id="KWT67121.1"/>
    </source>
</evidence>
<dbReference type="OrthoDB" id="8101404at2"/>
<evidence type="ECO:0000313" key="3">
    <source>
        <dbReference type="Proteomes" id="UP000059074"/>
    </source>
</evidence>
<name>A0A109BE67_HYPSL</name>
<reference evidence="2 3" key="1">
    <citation type="submission" date="2015-10" db="EMBL/GenBank/DDBJ databases">
        <title>Transcriptomic analysis of a linuron degrading triple-species bacterial consortium.</title>
        <authorList>
            <person name="Albers P."/>
        </authorList>
    </citation>
    <scope>NUCLEOTIDE SEQUENCE [LARGE SCALE GENOMIC DNA]</scope>
    <source>
        <strain evidence="2 3">WDL6</strain>
    </source>
</reference>
<organism evidence="2 3">
    <name type="scientific">Hyphomicrobium sulfonivorans</name>
    <dbReference type="NCBI Taxonomy" id="121290"/>
    <lineage>
        <taxon>Bacteria</taxon>
        <taxon>Pseudomonadati</taxon>
        <taxon>Pseudomonadota</taxon>
        <taxon>Alphaproteobacteria</taxon>
        <taxon>Hyphomicrobiales</taxon>
        <taxon>Hyphomicrobiaceae</taxon>
        <taxon>Hyphomicrobium</taxon>
    </lineage>
</organism>
<feature type="compositionally biased region" description="Basic and acidic residues" evidence="1">
    <location>
        <begin position="60"/>
        <end position="69"/>
    </location>
</feature>
<dbReference type="PATRIC" id="fig|121290.4.peg.1399"/>
<comment type="caution">
    <text evidence="2">The sequence shown here is derived from an EMBL/GenBank/DDBJ whole genome shotgun (WGS) entry which is preliminary data.</text>
</comment>
<gene>
    <name evidence="2" type="ORF">APY04_2108</name>
</gene>
<dbReference type="AlphaFoldDB" id="A0A109BE67"/>
<evidence type="ECO:0000256" key="1">
    <source>
        <dbReference type="SAM" id="MobiDB-lite"/>
    </source>
</evidence>
<sequence>MATKVQRTSNDGGKAMPDHTPDGSKHAVDRKQDRGAARRLIKDNDGDARMLAGSKKPERRKSASEREADRDLDEALEQTFPASDPVSFESTLVPGSRR</sequence>
<proteinExistence type="predicted"/>
<keyword evidence="3" id="KW-1185">Reference proteome</keyword>
<dbReference type="EMBL" id="LMTR01000066">
    <property type="protein sequence ID" value="KWT67121.1"/>
    <property type="molecule type" value="Genomic_DNA"/>
</dbReference>
<dbReference type="Proteomes" id="UP000059074">
    <property type="component" value="Unassembled WGS sequence"/>
</dbReference>